<sequence length="112" mass="12685">MSASSSTVRYENAELADRVEDVEIHHCLDRETSPPRTEEHSVRFDVNLTRWRDERSCMARAPEPEFYTAATHEKRYSGGGYGGYNSGARFMTGSIGYVQDRGGLYHASEGRF</sequence>
<comment type="caution">
    <text evidence="1">The sequence shown here is derived from an EMBL/GenBank/DDBJ whole genome shotgun (WGS) entry which is preliminary data.</text>
</comment>
<dbReference type="AlphaFoldDB" id="A0A4U5MQR0"/>
<reference evidence="1 2" key="1">
    <citation type="journal article" date="2015" name="Genome Biol.">
        <title>Comparative genomics of Steinernema reveals deeply conserved gene regulatory networks.</title>
        <authorList>
            <person name="Dillman A.R."/>
            <person name="Macchietto M."/>
            <person name="Porter C.F."/>
            <person name="Rogers A."/>
            <person name="Williams B."/>
            <person name="Antoshechkin I."/>
            <person name="Lee M.M."/>
            <person name="Goodwin Z."/>
            <person name="Lu X."/>
            <person name="Lewis E.E."/>
            <person name="Goodrich-Blair H."/>
            <person name="Stock S.P."/>
            <person name="Adams B.J."/>
            <person name="Sternberg P.W."/>
            <person name="Mortazavi A."/>
        </authorList>
    </citation>
    <scope>NUCLEOTIDE SEQUENCE [LARGE SCALE GENOMIC DNA]</scope>
    <source>
        <strain evidence="1 2">ALL</strain>
    </source>
</reference>
<reference evidence="1 2" key="2">
    <citation type="journal article" date="2019" name="G3 (Bethesda)">
        <title>Hybrid Assembly of the Genome of the Entomopathogenic Nematode Steinernema carpocapsae Identifies the X-Chromosome.</title>
        <authorList>
            <person name="Serra L."/>
            <person name="Macchietto M."/>
            <person name="Macias-Munoz A."/>
            <person name="McGill C.J."/>
            <person name="Rodriguez I.M."/>
            <person name="Rodriguez B."/>
            <person name="Murad R."/>
            <person name="Mortazavi A."/>
        </authorList>
    </citation>
    <scope>NUCLEOTIDE SEQUENCE [LARGE SCALE GENOMIC DNA]</scope>
    <source>
        <strain evidence="1 2">ALL</strain>
    </source>
</reference>
<keyword evidence="2" id="KW-1185">Reference proteome</keyword>
<organism evidence="1 2">
    <name type="scientific">Steinernema carpocapsae</name>
    <name type="common">Entomopathogenic nematode</name>
    <dbReference type="NCBI Taxonomy" id="34508"/>
    <lineage>
        <taxon>Eukaryota</taxon>
        <taxon>Metazoa</taxon>
        <taxon>Ecdysozoa</taxon>
        <taxon>Nematoda</taxon>
        <taxon>Chromadorea</taxon>
        <taxon>Rhabditida</taxon>
        <taxon>Tylenchina</taxon>
        <taxon>Panagrolaimomorpha</taxon>
        <taxon>Strongyloidoidea</taxon>
        <taxon>Steinernematidae</taxon>
        <taxon>Steinernema</taxon>
    </lineage>
</organism>
<accession>A0A4U5MQR0</accession>
<name>A0A4U5MQR0_STECR</name>
<protein>
    <submittedName>
        <fullName evidence="1">Uncharacterized protein</fullName>
    </submittedName>
</protein>
<gene>
    <name evidence="1" type="ORF">L596_019513</name>
</gene>
<evidence type="ECO:0000313" key="1">
    <source>
        <dbReference type="EMBL" id="TKR71986.1"/>
    </source>
</evidence>
<dbReference type="OrthoDB" id="10392617at2759"/>
<evidence type="ECO:0000313" key="2">
    <source>
        <dbReference type="Proteomes" id="UP000298663"/>
    </source>
</evidence>
<dbReference type="Proteomes" id="UP000298663">
    <property type="component" value="Unassembled WGS sequence"/>
</dbReference>
<proteinExistence type="predicted"/>
<dbReference type="EMBL" id="AZBU02000006">
    <property type="protein sequence ID" value="TKR71986.1"/>
    <property type="molecule type" value="Genomic_DNA"/>
</dbReference>